<organism evidence="11 12">
    <name type="scientific">Streptococcus moroccensis</name>
    <dbReference type="NCBI Taxonomy" id="1451356"/>
    <lineage>
        <taxon>Bacteria</taxon>
        <taxon>Bacillati</taxon>
        <taxon>Bacillota</taxon>
        <taxon>Bacilli</taxon>
        <taxon>Lactobacillales</taxon>
        <taxon>Streptococcaceae</taxon>
        <taxon>Streptococcus</taxon>
    </lineage>
</organism>
<name>A0ABT9YQQ3_9STRE</name>
<dbReference type="CDD" id="cd06445">
    <property type="entry name" value="ATase"/>
    <property type="match status" value="1"/>
</dbReference>
<dbReference type="RefSeq" id="WP_386703033.1">
    <property type="nucleotide sequence ID" value="NZ_JBHSTD010000034.1"/>
</dbReference>
<dbReference type="InterPro" id="IPR014048">
    <property type="entry name" value="MethylDNA_cys_MeTrfase_DNA-bd"/>
</dbReference>
<dbReference type="PANTHER" id="PTHR10815:SF5">
    <property type="entry name" value="METHYLATED-DNA--PROTEIN-CYSTEINE METHYLTRANSFERASE"/>
    <property type="match status" value="1"/>
</dbReference>
<dbReference type="Gene3D" id="1.10.10.10">
    <property type="entry name" value="Winged helix-like DNA-binding domain superfamily/Winged helix DNA-binding domain"/>
    <property type="match status" value="1"/>
</dbReference>
<evidence type="ECO:0000256" key="1">
    <source>
        <dbReference type="ARBA" id="ARBA00001286"/>
    </source>
</evidence>
<dbReference type="InterPro" id="IPR008332">
    <property type="entry name" value="MethylG_MeTrfase_N"/>
</dbReference>
<dbReference type="SUPFAM" id="SSF53155">
    <property type="entry name" value="Methylated DNA-protein cysteine methyltransferase domain"/>
    <property type="match status" value="1"/>
</dbReference>
<keyword evidence="4 8" id="KW-0808">Transferase</keyword>
<protein>
    <recommendedName>
        <fullName evidence="8">Methylated-DNA--protein-cysteine methyltransferase</fullName>
        <ecNumber evidence="8">2.1.1.63</ecNumber>
    </recommendedName>
    <alternativeName>
        <fullName evidence="8">6-O-methylguanine-DNA methyltransferase</fullName>
        <shortName evidence="8">MGMT</shortName>
    </alternativeName>
    <alternativeName>
        <fullName evidence="8">O-6-methylguanine-DNA-alkyltransferase</fullName>
    </alternativeName>
</protein>
<dbReference type="EC" id="2.1.1.63" evidence="8"/>
<comment type="catalytic activity">
    <reaction evidence="1 8">
        <text>a 4-O-methyl-thymidine in DNA + L-cysteinyl-[protein] = a thymidine in DNA + S-methyl-L-cysteinyl-[protein]</text>
        <dbReference type="Rhea" id="RHEA:53428"/>
        <dbReference type="Rhea" id="RHEA-COMP:10131"/>
        <dbReference type="Rhea" id="RHEA-COMP:10132"/>
        <dbReference type="Rhea" id="RHEA-COMP:13555"/>
        <dbReference type="Rhea" id="RHEA-COMP:13556"/>
        <dbReference type="ChEBI" id="CHEBI:29950"/>
        <dbReference type="ChEBI" id="CHEBI:82612"/>
        <dbReference type="ChEBI" id="CHEBI:137386"/>
        <dbReference type="ChEBI" id="CHEBI:137387"/>
        <dbReference type="EC" id="2.1.1.63"/>
    </reaction>
</comment>
<dbReference type="InterPro" id="IPR036388">
    <property type="entry name" value="WH-like_DNA-bd_sf"/>
</dbReference>
<feature type="domain" description="Methylated-DNA-[protein]-cysteine S-methyltransferase DNA binding" evidence="9">
    <location>
        <begin position="83"/>
        <end position="161"/>
    </location>
</feature>
<evidence type="ECO:0000256" key="7">
    <source>
        <dbReference type="ARBA" id="ARBA00049348"/>
    </source>
</evidence>
<reference evidence="11 12" key="1">
    <citation type="submission" date="2023-07" db="EMBL/GenBank/DDBJ databases">
        <title>Genomic Encyclopedia of Type Strains, Phase IV (KMG-IV): sequencing the most valuable type-strain genomes for metagenomic binning, comparative biology and taxonomic classification.</title>
        <authorList>
            <person name="Goeker M."/>
        </authorList>
    </citation>
    <scope>NUCLEOTIDE SEQUENCE [LARGE SCALE GENOMIC DNA]</scope>
    <source>
        <strain evidence="11 12">DSM 105143</strain>
    </source>
</reference>
<dbReference type="Gene3D" id="3.30.160.70">
    <property type="entry name" value="Methylated DNA-protein cysteine methyltransferase domain"/>
    <property type="match status" value="1"/>
</dbReference>
<dbReference type="HAMAP" id="MF_00772">
    <property type="entry name" value="OGT"/>
    <property type="match status" value="1"/>
</dbReference>
<comment type="similarity">
    <text evidence="8">Belongs to the MGMT family.</text>
</comment>
<evidence type="ECO:0000256" key="6">
    <source>
        <dbReference type="ARBA" id="ARBA00023204"/>
    </source>
</evidence>
<evidence type="ECO:0000313" key="12">
    <source>
        <dbReference type="Proteomes" id="UP001223079"/>
    </source>
</evidence>
<sequence length="179" mass="19543">MKPIRPIYRTVFTSPLGPMSLLADDDALLGAYFVGQKHFEKGFKETPVISTINPPLSQALSWLDAYFKGEMAELPALAPLGTPFQTRVWALLSEIPKGETVTYGQLARSLNCQSAQAIGGAVGRNPLSLFIPCHRVLGASGQLTGYAGGLDKKIWLLNHEQAWCDSPLCDFTTEMRTLC</sequence>
<evidence type="ECO:0000259" key="10">
    <source>
        <dbReference type="Pfam" id="PF02870"/>
    </source>
</evidence>
<keyword evidence="3 8" id="KW-0489">Methyltransferase</keyword>
<dbReference type="PANTHER" id="PTHR10815">
    <property type="entry name" value="METHYLATED-DNA--PROTEIN-CYSTEINE METHYLTRANSFERASE"/>
    <property type="match status" value="1"/>
</dbReference>
<gene>
    <name evidence="11" type="ORF">J2S23_000876</name>
</gene>
<dbReference type="NCBIfam" id="TIGR00589">
    <property type="entry name" value="ogt"/>
    <property type="match status" value="1"/>
</dbReference>
<proteinExistence type="inferred from homology"/>
<comment type="caution">
    <text evidence="11">The sequence shown here is derived from an EMBL/GenBank/DDBJ whole genome shotgun (WGS) entry which is preliminary data.</text>
</comment>
<evidence type="ECO:0000259" key="9">
    <source>
        <dbReference type="Pfam" id="PF01035"/>
    </source>
</evidence>
<feature type="domain" description="Methylguanine DNA methyltransferase ribonuclease-like" evidence="10">
    <location>
        <begin position="7"/>
        <end position="73"/>
    </location>
</feature>
<dbReference type="InterPro" id="IPR036217">
    <property type="entry name" value="MethylDNA_cys_MeTrfase_DNAb"/>
</dbReference>
<keyword evidence="2 8" id="KW-0963">Cytoplasm</keyword>
<dbReference type="InterPro" id="IPR036631">
    <property type="entry name" value="MGMT_N_sf"/>
</dbReference>
<evidence type="ECO:0000256" key="5">
    <source>
        <dbReference type="ARBA" id="ARBA00022763"/>
    </source>
</evidence>
<comment type="catalytic activity">
    <reaction evidence="7 8">
        <text>a 6-O-methyl-2'-deoxyguanosine in DNA + L-cysteinyl-[protein] = S-methyl-L-cysteinyl-[protein] + a 2'-deoxyguanosine in DNA</text>
        <dbReference type="Rhea" id="RHEA:24000"/>
        <dbReference type="Rhea" id="RHEA-COMP:10131"/>
        <dbReference type="Rhea" id="RHEA-COMP:10132"/>
        <dbReference type="Rhea" id="RHEA-COMP:11367"/>
        <dbReference type="Rhea" id="RHEA-COMP:11368"/>
        <dbReference type="ChEBI" id="CHEBI:29950"/>
        <dbReference type="ChEBI" id="CHEBI:82612"/>
        <dbReference type="ChEBI" id="CHEBI:85445"/>
        <dbReference type="ChEBI" id="CHEBI:85448"/>
        <dbReference type="EC" id="2.1.1.63"/>
    </reaction>
</comment>
<dbReference type="Proteomes" id="UP001223079">
    <property type="component" value="Unassembled WGS sequence"/>
</dbReference>
<evidence type="ECO:0000256" key="8">
    <source>
        <dbReference type="HAMAP-Rule" id="MF_00772"/>
    </source>
</evidence>
<dbReference type="PROSITE" id="PS00374">
    <property type="entry name" value="MGMT"/>
    <property type="match status" value="1"/>
</dbReference>
<dbReference type="EMBL" id="JAUSTM010000006">
    <property type="protein sequence ID" value="MDQ0222325.1"/>
    <property type="molecule type" value="Genomic_DNA"/>
</dbReference>
<accession>A0ABT9YQQ3</accession>
<dbReference type="SUPFAM" id="SSF46767">
    <property type="entry name" value="Methylated DNA-protein cysteine methyltransferase, C-terminal domain"/>
    <property type="match status" value="1"/>
</dbReference>
<dbReference type="Pfam" id="PF01035">
    <property type="entry name" value="DNA_binding_1"/>
    <property type="match status" value="1"/>
</dbReference>
<dbReference type="GO" id="GO:0032259">
    <property type="term" value="P:methylation"/>
    <property type="evidence" value="ECO:0007669"/>
    <property type="project" value="UniProtKB-KW"/>
</dbReference>
<comment type="miscellaneous">
    <text evidence="8">This enzyme catalyzes only one turnover and therefore is not strictly catalytic. According to one definition, an enzyme is a biocatalyst that acts repeatedly and over many reaction cycles.</text>
</comment>
<dbReference type="Pfam" id="PF02870">
    <property type="entry name" value="Methyltransf_1N"/>
    <property type="match status" value="1"/>
</dbReference>
<keyword evidence="6 8" id="KW-0234">DNA repair</keyword>
<keyword evidence="12" id="KW-1185">Reference proteome</keyword>
<evidence type="ECO:0000256" key="3">
    <source>
        <dbReference type="ARBA" id="ARBA00022603"/>
    </source>
</evidence>
<dbReference type="InterPro" id="IPR023546">
    <property type="entry name" value="MGMT"/>
</dbReference>
<dbReference type="GO" id="GO:0003908">
    <property type="term" value="F:methylated-DNA-[protein]-cysteine S-methyltransferase activity"/>
    <property type="evidence" value="ECO:0007669"/>
    <property type="project" value="UniProtKB-EC"/>
</dbReference>
<keyword evidence="5 8" id="KW-0227">DNA damage</keyword>
<dbReference type="InterPro" id="IPR001497">
    <property type="entry name" value="MethylDNA_cys_MeTrfase_AS"/>
</dbReference>
<feature type="active site" description="Nucleophile; methyl group acceptor" evidence="8">
    <location>
        <position position="133"/>
    </location>
</feature>
<evidence type="ECO:0000256" key="4">
    <source>
        <dbReference type="ARBA" id="ARBA00022679"/>
    </source>
</evidence>
<evidence type="ECO:0000256" key="2">
    <source>
        <dbReference type="ARBA" id="ARBA00022490"/>
    </source>
</evidence>
<evidence type="ECO:0000313" key="11">
    <source>
        <dbReference type="EMBL" id="MDQ0222325.1"/>
    </source>
</evidence>
<comment type="function">
    <text evidence="8">Involved in the cellular defense against the biological effects of O6-methylguanine (O6-MeG) and O4-methylthymine (O4-MeT) in DNA. Repairs the methylated nucleobase in DNA by stoichiometrically transferring the methyl group to a cysteine residue in the enzyme. This is a suicide reaction: the enzyme is irreversibly inactivated.</text>
</comment>
<comment type="subcellular location">
    <subcellularLocation>
        <location evidence="8">Cytoplasm</location>
    </subcellularLocation>
</comment>